<gene>
    <name evidence="9" type="ORF">F7725_024281</name>
</gene>
<dbReference type="GO" id="GO:0004057">
    <property type="term" value="F:arginyl-tRNA--protein transferase activity"/>
    <property type="evidence" value="ECO:0007669"/>
    <property type="project" value="UniProtKB-EC"/>
</dbReference>
<keyword evidence="4 5" id="KW-0012">Acyltransferase</keyword>
<evidence type="ECO:0000256" key="5">
    <source>
        <dbReference type="PIRNR" id="PIRNR037207"/>
    </source>
</evidence>
<proteinExistence type="inferred from homology"/>
<dbReference type="Pfam" id="PF04377">
    <property type="entry name" value="ATE_C"/>
    <property type="match status" value="1"/>
</dbReference>
<comment type="catalytic activity">
    <reaction evidence="5">
        <text>an N-terminal L-alpha-aminoacyl-[protein] + L-arginyl-tRNA(Arg) = an N-terminal L-arginyl-L-aminoacyl-[protein] + tRNA(Arg) + H(+)</text>
        <dbReference type="Rhea" id="RHEA:10208"/>
        <dbReference type="Rhea" id="RHEA-COMP:9658"/>
        <dbReference type="Rhea" id="RHEA-COMP:9673"/>
        <dbReference type="Rhea" id="RHEA-COMP:10636"/>
        <dbReference type="Rhea" id="RHEA-COMP:10638"/>
        <dbReference type="ChEBI" id="CHEBI:15378"/>
        <dbReference type="ChEBI" id="CHEBI:78442"/>
        <dbReference type="ChEBI" id="CHEBI:78513"/>
        <dbReference type="ChEBI" id="CHEBI:78597"/>
        <dbReference type="ChEBI" id="CHEBI:83562"/>
        <dbReference type="EC" id="2.3.2.8"/>
    </reaction>
</comment>
<feature type="domain" description="N-end aminoacyl transferase N-terminal" evidence="7">
    <location>
        <begin position="20"/>
        <end position="90"/>
    </location>
</feature>
<dbReference type="InterPro" id="IPR007472">
    <property type="entry name" value="N-end_Aminoacyl_Trfase_C"/>
</dbReference>
<dbReference type="InterPro" id="IPR017137">
    <property type="entry name" value="Arg-tRNA-P_Trfase_1_euk"/>
</dbReference>
<evidence type="ECO:0000256" key="6">
    <source>
        <dbReference type="SAM" id="MobiDB-lite"/>
    </source>
</evidence>
<dbReference type="GO" id="GO:0005737">
    <property type="term" value="C:cytoplasm"/>
    <property type="evidence" value="ECO:0007669"/>
    <property type="project" value="TreeGrafter"/>
</dbReference>
<evidence type="ECO:0000313" key="10">
    <source>
        <dbReference type="Proteomes" id="UP000518266"/>
    </source>
</evidence>
<comment type="similarity">
    <text evidence="1 5">Belongs to the R-transferase family.</text>
</comment>
<keyword evidence="3 5" id="KW-0833">Ubl conjugation pathway</keyword>
<organism evidence="9 10">
    <name type="scientific">Dissostichus mawsoni</name>
    <name type="common">Antarctic cod</name>
    <dbReference type="NCBI Taxonomy" id="36200"/>
    <lineage>
        <taxon>Eukaryota</taxon>
        <taxon>Metazoa</taxon>
        <taxon>Chordata</taxon>
        <taxon>Craniata</taxon>
        <taxon>Vertebrata</taxon>
        <taxon>Euteleostomi</taxon>
        <taxon>Actinopterygii</taxon>
        <taxon>Neopterygii</taxon>
        <taxon>Teleostei</taxon>
        <taxon>Neoteleostei</taxon>
        <taxon>Acanthomorphata</taxon>
        <taxon>Eupercaria</taxon>
        <taxon>Perciformes</taxon>
        <taxon>Notothenioidei</taxon>
        <taxon>Nototheniidae</taxon>
        <taxon>Dissostichus</taxon>
    </lineage>
</organism>
<evidence type="ECO:0000259" key="7">
    <source>
        <dbReference type="Pfam" id="PF04376"/>
    </source>
</evidence>
<comment type="function">
    <text evidence="5">Involved in the post-translational conjugation of arginine to the N-terminal aspartate or glutamate of a protein. This arginylation is required for degradation of the protein via the ubiquitin pathway.</text>
</comment>
<accession>A0A7J5XZ24</accession>
<evidence type="ECO:0000256" key="4">
    <source>
        <dbReference type="ARBA" id="ARBA00023315"/>
    </source>
</evidence>
<feature type="region of interest" description="Disordered" evidence="6">
    <location>
        <begin position="164"/>
        <end position="221"/>
    </location>
</feature>
<evidence type="ECO:0000256" key="2">
    <source>
        <dbReference type="ARBA" id="ARBA00022679"/>
    </source>
</evidence>
<dbReference type="OrthoDB" id="74183at2759"/>
<feature type="compositionally biased region" description="Basic and acidic residues" evidence="6">
    <location>
        <begin position="169"/>
        <end position="182"/>
    </location>
</feature>
<evidence type="ECO:0000259" key="8">
    <source>
        <dbReference type="Pfam" id="PF04377"/>
    </source>
</evidence>
<keyword evidence="10" id="KW-1185">Reference proteome</keyword>
<comment type="caution">
    <text evidence="9">The sequence shown here is derived from an EMBL/GenBank/DDBJ whole genome shotgun (WGS) entry which is preliminary data.</text>
</comment>
<dbReference type="PANTHER" id="PTHR21367">
    <property type="entry name" value="ARGININE-TRNA-PROTEIN TRANSFERASE 1"/>
    <property type="match status" value="1"/>
</dbReference>
<dbReference type="Pfam" id="PF04376">
    <property type="entry name" value="ATE_N"/>
    <property type="match status" value="1"/>
</dbReference>
<dbReference type="PANTHER" id="PTHR21367:SF1">
    <property type="entry name" value="ARGINYL-TRNA--PROTEIN TRANSFERASE 1"/>
    <property type="match status" value="1"/>
</dbReference>
<name>A0A7J5XZ24_DISMA</name>
<dbReference type="InterPro" id="IPR007471">
    <property type="entry name" value="N-end_Aminoacyl_Trfase_N"/>
</dbReference>
<evidence type="ECO:0000313" key="9">
    <source>
        <dbReference type="EMBL" id="KAF3842330.1"/>
    </source>
</evidence>
<dbReference type="InterPro" id="IPR030700">
    <property type="entry name" value="N-end_Aminoacyl_Trfase"/>
</dbReference>
<protein>
    <recommendedName>
        <fullName evidence="5">Arginyl-tRNA--protein transferase 1</fullName>
        <shortName evidence="5">Arginyltransferase 1</shortName>
        <shortName evidence="5">R-transferase 1</shortName>
        <ecNumber evidence="5">2.3.2.8</ecNumber>
    </recommendedName>
    <alternativeName>
        <fullName evidence="5">Arginine-tRNA--protein transferase 1</fullName>
    </alternativeName>
</protein>
<dbReference type="EC" id="2.3.2.8" evidence="5"/>
<reference evidence="9 10" key="1">
    <citation type="submission" date="2020-03" db="EMBL/GenBank/DDBJ databases">
        <title>Dissostichus mawsoni Genome sequencing and assembly.</title>
        <authorList>
            <person name="Park H."/>
        </authorList>
    </citation>
    <scope>NUCLEOTIDE SEQUENCE [LARGE SCALE GENOMIC DNA]</scope>
    <source>
        <strain evidence="9">DM0001</strain>
        <tissue evidence="9">Muscle</tissue>
    </source>
</reference>
<evidence type="ECO:0000256" key="3">
    <source>
        <dbReference type="ARBA" id="ARBA00022786"/>
    </source>
</evidence>
<feature type="domain" description="N-end rule aminoacyl transferase C-terminal" evidence="8">
    <location>
        <begin position="286"/>
        <end position="461"/>
    </location>
</feature>
<dbReference type="Proteomes" id="UP000518266">
    <property type="component" value="Unassembled WGS sequence"/>
</dbReference>
<dbReference type="EMBL" id="JAAKFY010000019">
    <property type="protein sequence ID" value="KAF3842330.1"/>
    <property type="molecule type" value="Genomic_DNA"/>
</dbReference>
<sequence length="550" mass="62137">MAGNKSYTIVEYFGGDSGYRCGYCKNDEGNFSHGMWSHTMTVQDYQDLIDRGWRRSGKYVYKPTLNKTCCPQYTIRCHATKFQPSKSHKKVLKKISKFISKGEMPKDQDNGEPMDAVCDQAGPREPSKACHSEVKCAAITDIQKELPECPAITEGQKEVVDAAPAVSETSRKDRVSVSDERTTATATKPGIGADPARPPCRKAKDLRKERRLQKDQIRQNADGVRLVRANPPSPQFKASFDASYQVYKLYQMAIHKDPPDKPSESQVRLVPVNFEDPQFAASYQQSVALYARYQMAIHGDDLSACSESEFRRFLCDSPLESFTMVLTNEHVPSCVFPLVASAQAEHSPDGPEEGYGSFHQQYWLDDRIVAVGVIDILPTCVSSVYLYYHPDFASLSLGSYSALRLVSHAPQISETFPKEIAFTRQLQKQSPKLCYYYLGFYIHSCPKMRYKGQYRPSDLVCPETYAWVPIEQCVPMLDNSRYARFNQDPDAGDPRVLKDVGRALVLYRRAVMPYAAYSRKRKGSSDEAEVQQYGGLVGQDCIERILLYRT</sequence>
<evidence type="ECO:0000256" key="1">
    <source>
        <dbReference type="ARBA" id="ARBA00009991"/>
    </source>
</evidence>
<keyword evidence="2 5" id="KW-0808">Transferase</keyword>
<dbReference type="PIRSF" id="PIRSF037207">
    <property type="entry name" value="ATE1_euk"/>
    <property type="match status" value="1"/>
</dbReference>
<feature type="compositionally biased region" description="Basic and acidic residues" evidence="6">
    <location>
        <begin position="202"/>
        <end position="217"/>
    </location>
</feature>
<dbReference type="AlphaFoldDB" id="A0A7J5XZ24"/>